<comment type="subunit">
    <text evidence="5">The Tol-Pal system is composed of five core proteins: the inner membrane proteins TolA, TolQ and TolR, the periplasmic protein TolB and the outer membrane protein Pal. They form a network linking the inner and outer membranes and the peptidoglycan layer.</text>
</comment>
<evidence type="ECO:0000256" key="2">
    <source>
        <dbReference type="ARBA" id="ARBA00009820"/>
    </source>
</evidence>
<dbReference type="PANTHER" id="PTHR36842">
    <property type="entry name" value="PROTEIN TOLB HOMOLOG"/>
    <property type="match status" value="1"/>
</dbReference>
<evidence type="ECO:0000256" key="4">
    <source>
        <dbReference type="ARBA" id="ARBA00022764"/>
    </source>
</evidence>
<evidence type="ECO:0000313" key="8">
    <source>
        <dbReference type="Proteomes" id="UP000249725"/>
    </source>
</evidence>
<dbReference type="InterPro" id="IPR007195">
    <property type="entry name" value="TolB_N"/>
</dbReference>
<dbReference type="GO" id="GO:0051301">
    <property type="term" value="P:cell division"/>
    <property type="evidence" value="ECO:0007669"/>
    <property type="project" value="UniProtKB-UniRule"/>
</dbReference>
<dbReference type="Gene3D" id="3.40.50.10070">
    <property type="entry name" value="TolB, N-terminal domain"/>
    <property type="match status" value="1"/>
</dbReference>
<comment type="function">
    <text evidence="5">Part of the Tol-Pal system, which plays a role in outer membrane invagination during cell division and is important for maintaining outer membrane integrity.</text>
</comment>
<dbReference type="HAMAP" id="MF_00671">
    <property type="entry name" value="TolB"/>
    <property type="match status" value="1"/>
</dbReference>
<dbReference type="Pfam" id="PF04052">
    <property type="entry name" value="TolB_N"/>
    <property type="match status" value="1"/>
</dbReference>
<evidence type="ECO:0000256" key="1">
    <source>
        <dbReference type="ARBA" id="ARBA00004418"/>
    </source>
</evidence>
<name>A0A328AUA5_9CAUL</name>
<gene>
    <name evidence="5 7" type="primary">tolB</name>
    <name evidence="7" type="ORF">DJ018_03115</name>
</gene>
<protein>
    <recommendedName>
        <fullName evidence="5">Tol-Pal system protein TolB</fullName>
    </recommendedName>
</protein>
<organism evidence="7 8">
    <name type="scientific">Phenylobacterium deserti</name>
    <dbReference type="NCBI Taxonomy" id="1914756"/>
    <lineage>
        <taxon>Bacteria</taxon>
        <taxon>Pseudomonadati</taxon>
        <taxon>Pseudomonadota</taxon>
        <taxon>Alphaproteobacteria</taxon>
        <taxon>Caulobacterales</taxon>
        <taxon>Caulobacteraceae</taxon>
        <taxon>Phenylobacterium</taxon>
    </lineage>
</organism>
<dbReference type="SUPFAM" id="SSF52964">
    <property type="entry name" value="TolB, N-terminal domain"/>
    <property type="match status" value="1"/>
</dbReference>
<dbReference type="EMBL" id="QFYR01000001">
    <property type="protein sequence ID" value="RAK58197.1"/>
    <property type="molecule type" value="Genomic_DNA"/>
</dbReference>
<keyword evidence="3 5" id="KW-0732">Signal</keyword>
<evidence type="ECO:0000256" key="3">
    <source>
        <dbReference type="ARBA" id="ARBA00022729"/>
    </source>
</evidence>
<comment type="caution">
    <text evidence="7">The sequence shown here is derived from an EMBL/GenBank/DDBJ whole genome shotgun (WGS) entry which is preliminary data.</text>
</comment>
<dbReference type="GO" id="GO:0017038">
    <property type="term" value="P:protein import"/>
    <property type="evidence" value="ECO:0007669"/>
    <property type="project" value="InterPro"/>
</dbReference>
<feature type="domain" description="TolB N-terminal" evidence="6">
    <location>
        <begin position="32"/>
        <end position="132"/>
    </location>
</feature>
<keyword evidence="8" id="KW-1185">Reference proteome</keyword>
<dbReference type="PANTHER" id="PTHR36842:SF1">
    <property type="entry name" value="PROTEIN TOLB"/>
    <property type="match status" value="1"/>
</dbReference>
<dbReference type="OrthoDB" id="9802240at2"/>
<feature type="chain" id="PRO_5016473204" description="Tol-Pal system protein TolB" evidence="5">
    <location>
        <begin position="30"/>
        <end position="435"/>
    </location>
</feature>
<dbReference type="RefSeq" id="WP_111514647.1">
    <property type="nucleotide sequence ID" value="NZ_QFYR01000001.1"/>
</dbReference>
<dbReference type="Gene3D" id="2.120.10.30">
    <property type="entry name" value="TolB, C-terminal domain"/>
    <property type="match status" value="1"/>
</dbReference>
<dbReference type="Pfam" id="PF07676">
    <property type="entry name" value="PD40"/>
    <property type="match status" value="4"/>
</dbReference>
<dbReference type="NCBIfam" id="TIGR02800">
    <property type="entry name" value="propeller_TolB"/>
    <property type="match status" value="1"/>
</dbReference>
<keyword evidence="4 5" id="KW-0574">Periplasm</keyword>
<dbReference type="GO" id="GO:0042597">
    <property type="term" value="C:periplasmic space"/>
    <property type="evidence" value="ECO:0007669"/>
    <property type="project" value="UniProtKB-SubCell"/>
</dbReference>
<evidence type="ECO:0000259" key="6">
    <source>
        <dbReference type="Pfam" id="PF04052"/>
    </source>
</evidence>
<keyword evidence="5" id="KW-0131">Cell cycle</keyword>
<comment type="subcellular location">
    <subcellularLocation>
        <location evidence="1 5">Periplasm</location>
    </subcellularLocation>
</comment>
<dbReference type="AlphaFoldDB" id="A0A328AUA5"/>
<proteinExistence type="inferred from homology"/>
<dbReference type="InterPro" id="IPR011659">
    <property type="entry name" value="WD40"/>
</dbReference>
<dbReference type="Proteomes" id="UP000249725">
    <property type="component" value="Unassembled WGS sequence"/>
</dbReference>
<sequence length="435" mass="47256" precursor="true">MRFLKSFAFALVAGAAVFGGLAAPAPAHAQIEVNVNRGDIQPLPIAVPAFGGGQVGADISQVIAANLQRSGLFRPLDPNSFVERDLNAAIQPAFPSWKQINAQALVNGQVTVRDGQLVVDFRLWDVFAEQQLLGLQFTSTPENWRRVAHKISDQIYERLTGEKGYFDTRVVFVAEGGGRAARTKRLAIMDQDGANPSYLTDGSYIVMTPRFSSNSQEITYMALRPEGSAIYLFNLETGRRESLGNFQGMVFAPRFSPDGSKVAFSVERSGNSDIFVMDLRNRSTARLTADPSIDTSASFSPDGARIVFNSDRSGSPQLYVMGADGSGPRRISFGQGRYTTPVWSPTGEFIAFTKQIGGQFHIGVMRPDGSDERILTSSYLDEGPTWAPNGRVLMFSREGRGSGAKLWSVDVTGRVLQPVPYPGGASDPAWSPLLQ</sequence>
<dbReference type="InterPro" id="IPR011042">
    <property type="entry name" value="6-blade_b-propeller_TolB-like"/>
</dbReference>
<accession>A0A328AUA5</accession>
<evidence type="ECO:0000313" key="7">
    <source>
        <dbReference type="EMBL" id="RAK58197.1"/>
    </source>
</evidence>
<reference evidence="8" key="1">
    <citation type="submission" date="2018-05" db="EMBL/GenBank/DDBJ databases">
        <authorList>
            <person name="Li X."/>
        </authorList>
    </citation>
    <scope>NUCLEOTIDE SEQUENCE [LARGE SCALE GENOMIC DNA]</scope>
    <source>
        <strain evidence="8">YIM 73061</strain>
    </source>
</reference>
<evidence type="ECO:0000256" key="5">
    <source>
        <dbReference type="HAMAP-Rule" id="MF_00671"/>
    </source>
</evidence>
<dbReference type="SUPFAM" id="SSF69304">
    <property type="entry name" value="Tricorn protease N-terminal domain"/>
    <property type="match status" value="1"/>
</dbReference>
<keyword evidence="5" id="KW-0132">Cell division</keyword>
<comment type="similarity">
    <text evidence="2 5">Belongs to the TolB family.</text>
</comment>
<dbReference type="InterPro" id="IPR014167">
    <property type="entry name" value="Tol-Pal_TolB"/>
</dbReference>
<feature type="signal peptide" evidence="5">
    <location>
        <begin position="1"/>
        <end position="29"/>
    </location>
</feature>